<dbReference type="Proteomes" id="UP000185093">
    <property type="component" value="Unassembled WGS sequence"/>
</dbReference>
<dbReference type="InterPro" id="IPR004536">
    <property type="entry name" value="SPS/SelD"/>
</dbReference>
<proteinExistence type="predicted"/>
<evidence type="ECO:0000256" key="1">
    <source>
        <dbReference type="ARBA" id="ARBA00022679"/>
    </source>
</evidence>
<reference evidence="8 9" key="1">
    <citation type="submission" date="2016-11" db="EMBL/GenBank/DDBJ databases">
        <authorList>
            <person name="Varghese N."/>
            <person name="Submissions S."/>
        </authorList>
    </citation>
    <scope>NUCLEOTIDE SEQUENCE [LARGE SCALE GENOMIC DNA]</scope>
    <source>
        <strain evidence="8 9">DSM 20664</strain>
    </source>
</reference>
<keyword evidence="1" id="KW-0808">Transferase</keyword>
<dbReference type="CDD" id="cd02195">
    <property type="entry name" value="SelD"/>
    <property type="match status" value="1"/>
</dbReference>
<keyword evidence="5" id="KW-0711">Selenium</keyword>
<dbReference type="PANTHER" id="PTHR10256">
    <property type="entry name" value="SELENIDE, WATER DIKINASE"/>
    <property type="match status" value="1"/>
</dbReference>
<dbReference type="NCBIfam" id="TIGR00476">
    <property type="entry name" value="selD"/>
    <property type="match status" value="1"/>
</dbReference>
<dbReference type="Gene3D" id="3.30.1330.10">
    <property type="entry name" value="PurM-like, N-terminal domain"/>
    <property type="match status" value="1"/>
</dbReference>
<dbReference type="Gene3D" id="3.90.650.10">
    <property type="entry name" value="PurM-like C-terminal domain"/>
    <property type="match status" value="1"/>
</dbReference>
<keyword evidence="3" id="KW-0418">Kinase</keyword>
<feature type="domain" description="PurM-like N-terminal" evidence="6">
    <location>
        <begin position="28"/>
        <end position="136"/>
    </location>
</feature>
<evidence type="ECO:0000259" key="7">
    <source>
        <dbReference type="Pfam" id="PF02769"/>
    </source>
</evidence>
<organism evidence="8 9">
    <name type="scientific">Acetomicrobium flavidum</name>
    <dbReference type="NCBI Taxonomy" id="49896"/>
    <lineage>
        <taxon>Bacteria</taxon>
        <taxon>Thermotogati</taxon>
        <taxon>Synergistota</taxon>
        <taxon>Synergistia</taxon>
        <taxon>Synergistales</taxon>
        <taxon>Acetomicrobiaceae</taxon>
        <taxon>Acetomicrobium</taxon>
    </lineage>
</organism>
<dbReference type="SUPFAM" id="SSF55326">
    <property type="entry name" value="PurM N-terminal domain-like"/>
    <property type="match status" value="1"/>
</dbReference>
<dbReference type="Pfam" id="PF00586">
    <property type="entry name" value="AIRS"/>
    <property type="match status" value="1"/>
</dbReference>
<name>A0ABY1JBG7_9BACT</name>
<evidence type="ECO:0000256" key="2">
    <source>
        <dbReference type="ARBA" id="ARBA00022741"/>
    </source>
</evidence>
<evidence type="ECO:0000256" key="4">
    <source>
        <dbReference type="ARBA" id="ARBA00022840"/>
    </source>
</evidence>
<dbReference type="EMBL" id="FSQZ01000001">
    <property type="protein sequence ID" value="SIN63790.1"/>
    <property type="molecule type" value="Genomic_DNA"/>
</dbReference>
<dbReference type="InterPro" id="IPR036921">
    <property type="entry name" value="PurM-like_N_sf"/>
</dbReference>
<dbReference type="Pfam" id="PF02769">
    <property type="entry name" value="AIRS_C"/>
    <property type="match status" value="1"/>
</dbReference>
<dbReference type="InterPro" id="IPR010918">
    <property type="entry name" value="PurM-like_C_dom"/>
</dbReference>
<accession>A0ABY1JBG7</accession>
<keyword evidence="2" id="KW-0547">Nucleotide-binding</keyword>
<comment type="caution">
    <text evidence="8">The sequence shown here is derived from an EMBL/GenBank/DDBJ whole genome shotgun (WGS) entry which is preliminary data.</text>
</comment>
<dbReference type="SUPFAM" id="SSF56042">
    <property type="entry name" value="PurM C-terminal domain-like"/>
    <property type="match status" value="1"/>
</dbReference>
<feature type="domain" description="PurM-like C-terminal" evidence="7">
    <location>
        <begin position="148"/>
        <end position="324"/>
    </location>
</feature>
<evidence type="ECO:0000313" key="8">
    <source>
        <dbReference type="EMBL" id="SIN63790.1"/>
    </source>
</evidence>
<dbReference type="InterPro" id="IPR016188">
    <property type="entry name" value="PurM-like_N"/>
</dbReference>
<sequence>MGPADLNKLLDRFTPQDHPRLLSSWRGGEDAALWVLSDERAAVLTVDIITPVVDDPYVWGQIAAANSLSDVFAMGGRPLLALNVVGFPINCLPLEMLSSILEGGMERTTRAGAIVAGGHTVEDEEPKFGLVVYGEVSLTEIWYTRGARPGDQLILTKPLGSGVLVTALKADMLEDDEANNLISVMTQLNDLPLRLPKEIRCKVHACTDVTGFGLIGHLADMLGEDINIKLYAKEIPLLKGVLQKVSMGLVPAGAYRNKAYYTEAGKAANLESLDEDMRDVLFDPQTSGGLLLAVDPSVANEALKLIKDAGFEESSIIGEAVQGCGKIEIE</sequence>
<gene>
    <name evidence="8" type="ORF">SAMN05444368_0474</name>
</gene>
<evidence type="ECO:0000259" key="6">
    <source>
        <dbReference type="Pfam" id="PF00586"/>
    </source>
</evidence>
<dbReference type="InterPro" id="IPR036676">
    <property type="entry name" value="PurM-like_C_sf"/>
</dbReference>
<keyword evidence="9" id="KW-1185">Reference proteome</keyword>
<keyword evidence="4" id="KW-0067">ATP-binding</keyword>
<protein>
    <submittedName>
        <fullName evidence="8">Selenophosphate synthase</fullName>
    </submittedName>
</protein>
<dbReference type="PIRSF" id="PIRSF036407">
    <property type="entry name" value="Selenphspht_syn"/>
    <property type="match status" value="1"/>
</dbReference>
<evidence type="ECO:0000256" key="3">
    <source>
        <dbReference type="ARBA" id="ARBA00022777"/>
    </source>
</evidence>
<evidence type="ECO:0000313" key="9">
    <source>
        <dbReference type="Proteomes" id="UP000185093"/>
    </source>
</evidence>
<evidence type="ECO:0000256" key="5">
    <source>
        <dbReference type="ARBA" id="ARBA00023266"/>
    </source>
</evidence>
<dbReference type="PANTHER" id="PTHR10256:SF0">
    <property type="entry name" value="INACTIVE SELENIDE, WATER DIKINASE-LIKE PROTEIN-RELATED"/>
    <property type="match status" value="1"/>
</dbReference>